<keyword evidence="1" id="KW-1133">Transmembrane helix</keyword>
<protein>
    <submittedName>
        <fullName evidence="2">Uncharacterized protein</fullName>
    </submittedName>
</protein>
<evidence type="ECO:0000313" key="3">
    <source>
        <dbReference type="Proteomes" id="UP000322499"/>
    </source>
</evidence>
<name>A0A5S5CLH0_9ACTN</name>
<keyword evidence="3" id="KW-1185">Reference proteome</keyword>
<feature type="transmembrane region" description="Helical" evidence="1">
    <location>
        <begin position="71"/>
        <end position="88"/>
    </location>
</feature>
<keyword evidence="1" id="KW-0472">Membrane</keyword>
<organism evidence="2 3">
    <name type="scientific">Blastococcus xanthinilyticus</name>
    <dbReference type="NCBI Taxonomy" id="1564164"/>
    <lineage>
        <taxon>Bacteria</taxon>
        <taxon>Bacillati</taxon>
        <taxon>Actinomycetota</taxon>
        <taxon>Actinomycetes</taxon>
        <taxon>Geodermatophilales</taxon>
        <taxon>Geodermatophilaceae</taxon>
        <taxon>Blastococcus</taxon>
    </lineage>
</organism>
<comment type="caution">
    <text evidence="2">The sequence shown here is derived from an EMBL/GenBank/DDBJ whole genome shotgun (WGS) entry which is preliminary data.</text>
</comment>
<dbReference type="AlphaFoldDB" id="A0A5S5CLH0"/>
<accession>A0A5S5CLH0</accession>
<proteinExistence type="predicted"/>
<dbReference type="Proteomes" id="UP000322499">
    <property type="component" value="Unassembled WGS sequence"/>
</dbReference>
<gene>
    <name evidence="2" type="ORF">BD833_12012</name>
</gene>
<sequence>MTHLYSAPGADHFATARIPVIEGELDVTREIPLIRLKPPVPAPSRPAAVVPERGVARRLLDSPFAQDLRRYGWLVGLLLAGLLCLVLTRGEFVTWGGLEQLHTGGAR</sequence>
<evidence type="ECO:0000313" key="2">
    <source>
        <dbReference type="EMBL" id="TYP82028.1"/>
    </source>
</evidence>
<reference evidence="2 3" key="1">
    <citation type="submission" date="2019-07" db="EMBL/GenBank/DDBJ databases">
        <title>Genomic Encyclopedia of Archaeal and Bacterial Type Strains, Phase II (KMG-II): from individual species to whole genera.</title>
        <authorList>
            <person name="Goeker M."/>
        </authorList>
    </citation>
    <scope>NUCLEOTIDE SEQUENCE [LARGE SCALE GENOMIC DNA]</scope>
    <source>
        <strain evidence="2 3">DSM 46842</strain>
    </source>
</reference>
<keyword evidence="1" id="KW-0812">Transmembrane</keyword>
<dbReference type="RefSeq" id="WP_166535070.1">
    <property type="nucleotide sequence ID" value="NZ_VNHW01000020.1"/>
</dbReference>
<dbReference type="EMBL" id="VNHW01000020">
    <property type="protein sequence ID" value="TYP82028.1"/>
    <property type="molecule type" value="Genomic_DNA"/>
</dbReference>
<evidence type="ECO:0000256" key="1">
    <source>
        <dbReference type="SAM" id="Phobius"/>
    </source>
</evidence>